<feature type="transmembrane region" description="Helical" evidence="7">
    <location>
        <begin position="1128"/>
        <end position="1149"/>
    </location>
</feature>
<protein>
    <submittedName>
        <fullName evidence="9">Wd-40 repeat protein</fullName>
    </submittedName>
</protein>
<name>A0A078ABV1_STYLE</name>
<evidence type="ECO:0000256" key="2">
    <source>
        <dbReference type="ARBA" id="ARBA00022692"/>
    </source>
</evidence>
<dbReference type="InterPro" id="IPR005821">
    <property type="entry name" value="Ion_trans_dom"/>
</dbReference>
<dbReference type="InterPro" id="IPR024862">
    <property type="entry name" value="TRPV"/>
</dbReference>
<dbReference type="SUPFAM" id="SSF50978">
    <property type="entry name" value="WD40 repeat-like"/>
    <property type="match status" value="1"/>
</dbReference>
<evidence type="ECO:0000313" key="9">
    <source>
        <dbReference type="EMBL" id="CDW79775.1"/>
    </source>
</evidence>
<feature type="coiled-coil region" evidence="6">
    <location>
        <begin position="1429"/>
        <end position="1470"/>
    </location>
</feature>
<keyword evidence="5 7" id="KW-0472">Membrane</keyword>
<keyword evidence="6" id="KW-0175">Coiled coil</keyword>
<evidence type="ECO:0000256" key="5">
    <source>
        <dbReference type="ARBA" id="ARBA00023136"/>
    </source>
</evidence>
<evidence type="ECO:0000256" key="6">
    <source>
        <dbReference type="SAM" id="Coils"/>
    </source>
</evidence>
<comment type="subcellular location">
    <subcellularLocation>
        <location evidence="1">Membrane</location>
        <topology evidence="1">Multi-pass membrane protein</topology>
    </subcellularLocation>
</comment>
<feature type="transmembrane region" description="Helical" evidence="7">
    <location>
        <begin position="1155"/>
        <end position="1175"/>
    </location>
</feature>
<dbReference type="OrthoDB" id="6108356at2759"/>
<feature type="transmembrane region" description="Helical" evidence="7">
    <location>
        <begin position="1195"/>
        <end position="1219"/>
    </location>
</feature>
<evidence type="ECO:0000256" key="1">
    <source>
        <dbReference type="ARBA" id="ARBA00004141"/>
    </source>
</evidence>
<evidence type="ECO:0000259" key="8">
    <source>
        <dbReference type="Pfam" id="PF00520"/>
    </source>
</evidence>
<dbReference type="Pfam" id="PF00520">
    <property type="entry name" value="Ion_trans"/>
    <property type="match status" value="1"/>
</dbReference>
<organism evidence="9 10">
    <name type="scientific">Stylonychia lemnae</name>
    <name type="common">Ciliate</name>
    <dbReference type="NCBI Taxonomy" id="5949"/>
    <lineage>
        <taxon>Eukaryota</taxon>
        <taxon>Sar</taxon>
        <taxon>Alveolata</taxon>
        <taxon>Ciliophora</taxon>
        <taxon>Intramacronucleata</taxon>
        <taxon>Spirotrichea</taxon>
        <taxon>Stichotrichia</taxon>
        <taxon>Sporadotrichida</taxon>
        <taxon>Oxytrichidae</taxon>
        <taxon>Stylonychinae</taxon>
        <taxon>Stylonychia</taxon>
    </lineage>
</organism>
<keyword evidence="4 7" id="KW-1133">Transmembrane helix</keyword>
<keyword evidence="3" id="KW-0677">Repeat</keyword>
<keyword evidence="10" id="KW-1185">Reference proteome</keyword>
<dbReference type="Gene3D" id="1.10.287.70">
    <property type="match status" value="1"/>
</dbReference>
<dbReference type="GO" id="GO:0005886">
    <property type="term" value="C:plasma membrane"/>
    <property type="evidence" value="ECO:0007669"/>
    <property type="project" value="TreeGrafter"/>
</dbReference>
<feature type="domain" description="Ion transport" evidence="8">
    <location>
        <begin position="1050"/>
        <end position="1294"/>
    </location>
</feature>
<sequence length="1470" mass="171500">MLEKNFSLNEALLDKNSNSLYQTKQHNDIIQNRNKVLYPNYENLNDVQIIELGNYDSVHDQQLQYYGGYLVHNQTQILLNGSTRMNRKEVGWIQLMDVATHQEISMKILDSIHLELQGQNARKNLNFISVSSCGEYFLYSLDKEQGAQPQTEIHIHKIVDFFADKAPVVKIVHDYDNSKFKNIIFGPDNYIYFSQQRESTRDQLNDCKSLMRFRCDYKSQKSDEQTQVFDLEDWYKDVPKRGYESEKPLTHISSDQVFACIVGYSDFELSHYFYWGFVVATYDRGRKTIFFEQEKLRVKQDLSFPVFFDSETEYFGMDSDFNIYQSINPEFFKLLKVGELKPPGNSFFDSKKPIITQNTMIMNGKDYACSSGQVFVYDKLRFNLINQVTINKQAWREDYTFIFYYEGILNYINPSSKQYMHVKLYNSKFFHDDELVLEITEQNQLIDQSAILHKWNKSYRIFDMEQKRTVCTLTSPLLLDKISFFLKISTLYYLFATEKETVYLVSQKDSSIIKEISIKGSMSFEFSNFYVLSATSSKLSFLRLTQEKFLQIYDINPNDCSVEIEDIPFLEGLSRYCIKVGDTFQMFKNEQTGQILIIVVYQKCLYAYDFHSRQLRQFKGEQFSFSQVSISWDDDALFTLKDKVVIQAYDLQTFEPIANLSYRSSTPITKIKAIKNHLIICSNPAEVLEINNRSFTSKKIKIPIAPKDSLKHGSPDLLKDRANGEIVYYKLDTKGQWNYQTNAWITKYDPLKLSQESKSLNIDYPLIQSSHLPCAKHVVINKEQGMCFYHDERDKRVGFISPYFTTDDILKIRESKSKNNDTLLTDLNDISPYLKFYPGIGNILNLMALRPQILDFIAKKLSIMDKAEIPIILMRNEIGGKSAIDIACEKNQLKSLMILLELLTKYQDDHGFNYLIDSQFIYFIDKGLDLTEYFDSNLPKLQIIHENYPSEHFDENEYILGVNDLQRPSEVVQKYSEIFDQVLDNGKSEGFASIEYYLINLPETLTTNPKQLMKTLSQSDNIEYFENLTIQTIIKFKWNQYTKNFFQNQFLIFLIFLVSFFFEIYYSISQGKTQADLKVDGESIAQPDTREIAVIAVTSWENFRQILLYFFYYEVRQASKQQGYLKELWNLFDFSLIASYLALNILEFTSGDKSTLIILDILVIILSFLKINFFLRIYDGFSFLVSMMSGVFRDIYYFILFFLIFIFQFGIIFVILFSAQEVDEYSGIGTFGYFLMIFRISSGDFAVENYKDQPTTVLIALSWLIWLVAVLILNIVFMNFIIAVISESYEKVMQKLVAESFRVKANMIVERELLLTPKDEAEKKFYFPEYIILRRAVETSEGDQGEWQGFIKDLKYTIRTSAQKSKAEVIQNVAPIQCKVEALAQTQQLQQEIMGIFKTEQSKLIEVVQNSIQEQNAKIQAVSTGSSNSSGQNDDIRRLNKTVEELRQKMKGCEKGINEINANIQKLLEK</sequence>
<dbReference type="GO" id="GO:0098703">
    <property type="term" value="P:calcium ion import across plasma membrane"/>
    <property type="evidence" value="ECO:0007669"/>
    <property type="project" value="TreeGrafter"/>
</dbReference>
<evidence type="ECO:0000256" key="4">
    <source>
        <dbReference type="ARBA" id="ARBA00022989"/>
    </source>
</evidence>
<keyword evidence="2 7" id="KW-0812">Transmembrane</keyword>
<dbReference type="InParanoid" id="A0A078ABV1"/>
<dbReference type="PANTHER" id="PTHR10582">
    <property type="entry name" value="TRANSIENT RECEPTOR POTENTIAL ION CHANNEL PROTEIN"/>
    <property type="match status" value="1"/>
</dbReference>
<evidence type="ECO:0000256" key="3">
    <source>
        <dbReference type="ARBA" id="ARBA00022737"/>
    </source>
</evidence>
<dbReference type="GO" id="GO:0005216">
    <property type="term" value="F:monoatomic ion channel activity"/>
    <property type="evidence" value="ECO:0007669"/>
    <property type="project" value="InterPro"/>
</dbReference>
<feature type="transmembrane region" description="Helical" evidence="7">
    <location>
        <begin position="1050"/>
        <end position="1068"/>
    </location>
</feature>
<dbReference type="InterPro" id="IPR036322">
    <property type="entry name" value="WD40_repeat_dom_sf"/>
</dbReference>
<dbReference type="Proteomes" id="UP000039865">
    <property type="component" value="Unassembled WGS sequence"/>
</dbReference>
<reference evidence="9 10" key="1">
    <citation type="submission" date="2014-06" db="EMBL/GenBank/DDBJ databases">
        <authorList>
            <person name="Swart Estienne"/>
        </authorList>
    </citation>
    <scope>NUCLEOTIDE SEQUENCE [LARGE SCALE GENOMIC DNA]</scope>
    <source>
        <strain evidence="9 10">130c</strain>
    </source>
</reference>
<evidence type="ECO:0000313" key="10">
    <source>
        <dbReference type="Proteomes" id="UP000039865"/>
    </source>
</evidence>
<proteinExistence type="predicted"/>
<feature type="transmembrane region" description="Helical" evidence="7">
    <location>
        <begin position="1259"/>
        <end position="1285"/>
    </location>
</feature>
<gene>
    <name evidence="9" type="primary">Contig12675.g13528</name>
    <name evidence="9" type="ORF">STYLEM_8767</name>
</gene>
<dbReference type="PANTHER" id="PTHR10582:SF2">
    <property type="entry name" value="INACTIVE"/>
    <property type="match status" value="1"/>
</dbReference>
<accession>A0A078ABV1</accession>
<evidence type="ECO:0000256" key="7">
    <source>
        <dbReference type="SAM" id="Phobius"/>
    </source>
</evidence>
<dbReference type="EMBL" id="CCKQ01008330">
    <property type="protein sequence ID" value="CDW79775.1"/>
    <property type="molecule type" value="Genomic_DNA"/>
</dbReference>